<gene>
    <name evidence="6" type="ORF">FH063_002454</name>
</gene>
<comment type="similarity">
    <text evidence="1">Belongs to the peptidase S26 family.</text>
</comment>
<dbReference type="PANTHER" id="PTHR43390">
    <property type="entry name" value="SIGNAL PEPTIDASE I"/>
    <property type="match status" value="1"/>
</dbReference>
<evidence type="ECO:0000256" key="4">
    <source>
        <dbReference type="SAM" id="Phobius"/>
    </source>
</evidence>
<accession>A0A5B0KMP4</accession>
<evidence type="ECO:0000256" key="3">
    <source>
        <dbReference type="ARBA" id="ARBA00029906"/>
    </source>
</evidence>
<organism evidence="6 7">
    <name type="scientific">Azospirillum argentinense</name>
    <dbReference type="NCBI Taxonomy" id="2970906"/>
    <lineage>
        <taxon>Bacteria</taxon>
        <taxon>Pseudomonadati</taxon>
        <taxon>Pseudomonadota</taxon>
        <taxon>Alphaproteobacteria</taxon>
        <taxon>Rhodospirillales</taxon>
        <taxon>Azospirillaceae</taxon>
        <taxon>Azospirillum</taxon>
    </lineage>
</organism>
<dbReference type="SUPFAM" id="SSF51306">
    <property type="entry name" value="LexA/Signal peptidase"/>
    <property type="match status" value="1"/>
</dbReference>
<dbReference type="GO" id="GO:0016020">
    <property type="term" value="C:membrane"/>
    <property type="evidence" value="ECO:0007669"/>
    <property type="project" value="InterPro"/>
</dbReference>
<evidence type="ECO:0000259" key="5">
    <source>
        <dbReference type="Pfam" id="PF10502"/>
    </source>
</evidence>
<feature type="domain" description="Peptidase S26" evidence="5">
    <location>
        <begin position="53"/>
        <end position="169"/>
    </location>
</feature>
<evidence type="ECO:0000256" key="2">
    <source>
        <dbReference type="ARBA" id="ARBA00019232"/>
    </source>
</evidence>
<evidence type="ECO:0000313" key="7">
    <source>
        <dbReference type="Proteomes" id="UP000325333"/>
    </source>
</evidence>
<reference evidence="6 7" key="1">
    <citation type="submission" date="2019-07" db="EMBL/GenBank/DDBJ databases">
        <title>Genome sequencing of the stress-tolerant strain Azospirillum brasilense Az19.</title>
        <authorList>
            <person name="Maroniche G.A."/>
            <person name="Garcia J.E."/>
            <person name="Pagnussat L."/>
            <person name="Amenta M."/>
            <person name="Creus C.M."/>
        </authorList>
    </citation>
    <scope>NUCLEOTIDE SEQUENCE [LARGE SCALE GENOMIC DNA]</scope>
    <source>
        <strain evidence="6 7">Az19</strain>
    </source>
</reference>
<evidence type="ECO:0000256" key="1">
    <source>
        <dbReference type="ARBA" id="ARBA00009370"/>
    </source>
</evidence>
<keyword evidence="4" id="KW-0472">Membrane</keyword>
<dbReference type="Pfam" id="PF10502">
    <property type="entry name" value="Peptidase_S26"/>
    <property type="match status" value="1"/>
</dbReference>
<dbReference type="Gene3D" id="2.10.109.10">
    <property type="entry name" value="Umud Fragment, subunit A"/>
    <property type="match status" value="1"/>
</dbReference>
<dbReference type="EMBL" id="VEWN01000013">
    <property type="protein sequence ID" value="KAA1053872.1"/>
    <property type="molecule type" value="Genomic_DNA"/>
</dbReference>
<protein>
    <recommendedName>
        <fullName evidence="2">Signal peptidase I</fullName>
    </recommendedName>
    <alternativeName>
        <fullName evidence="3">Leader peptidase I</fullName>
    </alternativeName>
</protein>
<dbReference type="PANTHER" id="PTHR43390:SF1">
    <property type="entry name" value="CHLOROPLAST PROCESSING PEPTIDASE"/>
    <property type="match status" value="1"/>
</dbReference>
<comment type="caution">
    <text evidence="6">The sequence shown here is derived from an EMBL/GenBank/DDBJ whole genome shotgun (WGS) entry which is preliminary data.</text>
</comment>
<dbReference type="AlphaFoldDB" id="A0A5B0KMP4"/>
<feature type="transmembrane region" description="Helical" evidence="4">
    <location>
        <begin position="15"/>
        <end position="34"/>
    </location>
</feature>
<dbReference type="InterPro" id="IPR000223">
    <property type="entry name" value="Pept_S26A_signal_pept_1"/>
</dbReference>
<dbReference type="GO" id="GO:0004252">
    <property type="term" value="F:serine-type endopeptidase activity"/>
    <property type="evidence" value="ECO:0007669"/>
    <property type="project" value="InterPro"/>
</dbReference>
<sequence length="172" mass="18657">MSVTTVRQREPWGRFALKAGALLAALFAGGSYITDRYRIGIDPQISRCLPDTRVVLIDRWDQGVERGQLVAFAARGLTPYFKDGTTMVKVVDGVPGDHVAVGEASITVNGSEVGEGLALARTLGRPAGDFVRELVVSPGAVWVMGRTIDSYDSRYWGELPAAQIVGRAYRLF</sequence>
<name>A0A5B0KMP4_9PROT</name>
<dbReference type="Proteomes" id="UP000325333">
    <property type="component" value="Unassembled WGS sequence"/>
</dbReference>
<keyword evidence="4" id="KW-0812">Transmembrane</keyword>
<dbReference type="GO" id="GO:0006465">
    <property type="term" value="P:signal peptide processing"/>
    <property type="evidence" value="ECO:0007669"/>
    <property type="project" value="InterPro"/>
</dbReference>
<keyword evidence="4" id="KW-1133">Transmembrane helix</keyword>
<dbReference type="InterPro" id="IPR036286">
    <property type="entry name" value="LexA/Signal_pep-like_sf"/>
</dbReference>
<dbReference type="RefSeq" id="WP_149650981.1">
    <property type="nucleotide sequence ID" value="NZ_VEWN01000013.1"/>
</dbReference>
<dbReference type="InterPro" id="IPR019533">
    <property type="entry name" value="Peptidase_S26"/>
</dbReference>
<proteinExistence type="inferred from homology"/>
<evidence type="ECO:0000313" key="6">
    <source>
        <dbReference type="EMBL" id="KAA1053872.1"/>
    </source>
</evidence>